<reference evidence="1" key="1">
    <citation type="submission" date="2014-05" db="EMBL/GenBank/DDBJ databases">
        <authorList>
            <person name="Chronopoulou M."/>
        </authorList>
    </citation>
    <scope>NUCLEOTIDE SEQUENCE</scope>
    <source>
        <tissue evidence="1">Whole organism</tissue>
    </source>
</reference>
<evidence type="ECO:0000313" key="1">
    <source>
        <dbReference type="EMBL" id="CDW34631.1"/>
    </source>
</evidence>
<dbReference type="EMBL" id="HACA01017270">
    <property type="protein sequence ID" value="CDW34631.1"/>
    <property type="molecule type" value="Transcribed_RNA"/>
</dbReference>
<accession>A0A0K2UAA1</accession>
<sequence length="91" mass="10932">MRQVIFIYIIFATILIVNSRFISRIEIEDYNDDEYYNYEYYRIFKGHKPNIIFDLNECDPKNNTGCPKGLICIVNNHGKPECYEDSFDYIE</sequence>
<protein>
    <submittedName>
        <fullName evidence="1">Uncharacterized protein</fullName>
    </submittedName>
</protein>
<name>A0A0K2UAA1_LEPSM</name>
<dbReference type="AlphaFoldDB" id="A0A0K2UAA1"/>
<proteinExistence type="predicted"/>
<organism evidence="1">
    <name type="scientific">Lepeophtheirus salmonis</name>
    <name type="common">Salmon louse</name>
    <name type="synonym">Caligus salmonis</name>
    <dbReference type="NCBI Taxonomy" id="72036"/>
    <lineage>
        <taxon>Eukaryota</taxon>
        <taxon>Metazoa</taxon>
        <taxon>Ecdysozoa</taxon>
        <taxon>Arthropoda</taxon>
        <taxon>Crustacea</taxon>
        <taxon>Multicrustacea</taxon>
        <taxon>Hexanauplia</taxon>
        <taxon>Copepoda</taxon>
        <taxon>Siphonostomatoida</taxon>
        <taxon>Caligidae</taxon>
        <taxon>Lepeophtheirus</taxon>
    </lineage>
</organism>